<evidence type="ECO:0000313" key="3">
    <source>
        <dbReference type="Proteomes" id="UP000004810"/>
    </source>
</evidence>
<evidence type="ECO:0000256" key="1">
    <source>
        <dbReference type="SAM" id="MobiDB-lite"/>
    </source>
</evidence>
<reference evidence="3" key="1">
    <citation type="submission" date="2012-08" db="EMBL/GenBank/DDBJ databases">
        <title>The Genome Sequence of Wuchereria bancrofti.</title>
        <authorList>
            <person name="Nutman T.B."/>
            <person name="Fink D.L."/>
            <person name="Russ C."/>
            <person name="Young S."/>
            <person name="Zeng Q."/>
            <person name="Koehrsen M."/>
            <person name="Alvarado L."/>
            <person name="Berlin A."/>
            <person name="Chapman S.B."/>
            <person name="Chen Z."/>
            <person name="Freedman E."/>
            <person name="Gellesch M."/>
            <person name="Goldberg J."/>
            <person name="Griggs A."/>
            <person name="Gujja S."/>
            <person name="Heilman E.R."/>
            <person name="Heiman D."/>
            <person name="Hepburn T."/>
            <person name="Howarth C."/>
            <person name="Jen D."/>
            <person name="Larson L."/>
            <person name="Lewis B."/>
            <person name="Mehta T."/>
            <person name="Park D."/>
            <person name="Pearson M."/>
            <person name="Roberts A."/>
            <person name="Saif S."/>
            <person name="Shea T."/>
            <person name="Shenoy N."/>
            <person name="Sisk P."/>
            <person name="Stolte C."/>
            <person name="Sykes S."/>
            <person name="Walk T."/>
            <person name="White J."/>
            <person name="Yandava C."/>
            <person name="Haas B."/>
            <person name="Henn M.R."/>
            <person name="Nusbaum C."/>
            <person name="Birren B."/>
        </authorList>
    </citation>
    <scope>NUCLEOTIDE SEQUENCE [LARGE SCALE GENOMIC DNA]</scope>
    <source>
        <strain evidence="3">NA</strain>
    </source>
</reference>
<feature type="region of interest" description="Disordered" evidence="1">
    <location>
        <begin position="1"/>
        <end position="41"/>
    </location>
</feature>
<dbReference type="Proteomes" id="UP000004810">
    <property type="component" value="Unassembled WGS sequence"/>
</dbReference>
<dbReference type="AlphaFoldDB" id="J9EX64"/>
<name>J9EX64_WUCBA</name>
<accession>J9EX64</accession>
<gene>
    <name evidence="2" type="ORF">WUBG_02304</name>
</gene>
<organism evidence="2 3">
    <name type="scientific">Wuchereria bancrofti</name>
    <dbReference type="NCBI Taxonomy" id="6293"/>
    <lineage>
        <taxon>Eukaryota</taxon>
        <taxon>Metazoa</taxon>
        <taxon>Ecdysozoa</taxon>
        <taxon>Nematoda</taxon>
        <taxon>Chromadorea</taxon>
        <taxon>Rhabditida</taxon>
        <taxon>Spirurina</taxon>
        <taxon>Spiruromorpha</taxon>
        <taxon>Filarioidea</taxon>
        <taxon>Onchocercidae</taxon>
        <taxon>Wuchereria</taxon>
    </lineage>
</organism>
<sequence>MTFAESRSRVLCSSDESTPVALSSSSSSYHQHRPISVSHRIDDDTTTRVTAACIAQRFKKDYHSEMRLDRYQTCVLRAIKHSQACKEHRLLNCSAECHGG</sequence>
<proteinExistence type="predicted"/>
<dbReference type="EMBL" id="ADBV01000604">
    <property type="protein sequence ID" value="EJW86788.1"/>
    <property type="molecule type" value="Genomic_DNA"/>
</dbReference>
<protein>
    <submittedName>
        <fullName evidence="2">Uncharacterized protein</fullName>
    </submittedName>
</protein>
<comment type="caution">
    <text evidence="2">The sequence shown here is derived from an EMBL/GenBank/DDBJ whole genome shotgun (WGS) entry which is preliminary data.</text>
</comment>
<evidence type="ECO:0000313" key="2">
    <source>
        <dbReference type="EMBL" id="EJW86788.1"/>
    </source>
</evidence>